<dbReference type="PROSITE" id="PS50297">
    <property type="entry name" value="ANK_REP_REGION"/>
    <property type="match status" value="5"/>
</dbReference>
<dbReference type="Pfam" id="PF12796">
    <property type="entry name" value="Ank_2"/>
    <property type="match status" value="5"/>
</dbReference>
<keyword evidence="2 3" id="KW-0040">ANK repeat</keyword>
<dbReference type="SUPFAM" id="SSF48403">
    <property type="entry name" value="Ankyrin repeat"/>
    <property type="match status" value="2"/>
</dbReference>
<evidence type="ECO:0000256" key="3">
    <source>
        <dbReference type="PROSITE-ProRule" id="PRU00023"/>
    </source>
</evidence>
<dbReference type="Proteomes" id="UP000215914">
    <property type="component" value="Chromosome 14"/>
</dbReference>
<reference evidence="4 6" key="1">
    <citation type="journal article" date="2017" name="Nature">
        <title>The sunflower genome provides insights into oil metabolism, flowering and Asterid evolution.</title>
        <authorList>
            <person name="Badouin H."/>
            <person name="Gouzy J."/>
            <person name="Grassa C.J."/>
            <person name="Murat F."/>
            <person name="Staton S.E."/>
            <person name="Cottret L."/>
            <person name="Lelandais-Briere C."/>
            <person name="Owens G.L."/>
            <person name="Carrere S."/>
            <person name="Mayjonade B."/>
            <person name="Legrand L."/>
            <person name="Gill N."/>
            <person name="Kane N.C."/>
            <person name="Bowers J.E."/>
            <person name="Hubner S."/>
            <person name="Bellec A."/>
            <person name="Berard A."/>
            <person name="Berges H."/>
            <person name="Blanchet N."/>
            <person name="Boniface M.C."/>
            <person name="Brunel D."/>
            <person name="Catrice O."/>
            <person name="Chaidir N."/>
            <person name="Claudel C."/>
            <person name="Donnadieu C."/>
            <person name="Faraut T."/>
            <person name="Fievet G."/>
            <person name="Helmstetter N."/>
            <person name="King M."/>
            <person name="Knapp S.J."/>
            <person name="Lai Z."/>
            <person name="Le Paslier M.C."/>
            <person name="Lippi Y."/>
            <person name="Lorenzon L."/>
            <person name="Mandel J.R."/>
            <person name="Marage G."/>
            <person name="Marchand G."/>
            <person name="Marquand E."/>
            <person name="Bret-Mestries E."/>
            <person name="Morien E."/>
            <person name="Nambeesan S."/>
            <person name="Nguyen T."/>
            <person name="Pegot-Espagnet P."/>
            <person name="Pouilly N."/>
            <person name="Raftis F."/>
            <person name="Sallet E."/>
            <person name="Schiex T."/>
            <person name="Thomas J."/>
            <person name="Vandecasteele C."/>
            <person name="Vares D."/>
            <person name="Vear F."/>
            <person name="Vautrin S."/>
            <person name="Crespi M."/>
            <person name="Mangin B."/>
            <person name="Burke J.M."/>
            <person name="Salse J."/>
            <person name="Munos S."/>
            <person name="Vincourt P."/>
            <person name="Rieseberg L.H."/>
            <person name="Langlade N.B."/>
        </authorList>
    </citation>
    <scope>NUCLEOTIDE SEQUENCE [LARGE SCALE GENOMIC DNA]</scope>
    <source>
        <strain evidence="6">cv. SF193</strain>
        <tissue evidence="4">Leaves</tissue>
    </source>
</reference>
<dbReference type="PANTHER" id="PTHR24123">
    <property type="entry name" value="ANKYRIN REPEAT-CONTAINING"/>
    <property type="match status" value="1"/>
</dbReference>
<dbReference type="OrthoDB" id="194358at2759"/>
<evidence type="ECO:0000256" key="2">
    <source>
        <dbReference type="ARBA" id="ARBA00023043"/>
    </source>
</evidence>
<evidence type="ECO:0000313" key="6">
    <source>
        <dbReference type="Proteomes" id="UP000215914"/>
    </source>
</evidence>
<dbReference type="AlphaFoldDB" id="A0A251SKV6"/>
<keyword evidence="1" id="KW-0677">Repeat</keyword>
<dbReference type="STRING" id="4232.A0A251SKV6"/>
<dbReference type="InterPro" id="IPR002110">
    <property type="entry name" value="Ankyrin_rpt"/>
</dbReference>
<dbReference type="FunCoup" id="A0A251SKV6">
    <property type="interactions" value="8"/>
</dbReference>
<feature type="repeat" description="ANK" evidence="3">
    <location>
        <begin position="90"/>
        <end position="122"/>
    </location>
</feature>
<feature type="repeat" description="ANK" evidence="3">
    <location>
        <begin position="386"/>
        <end position="418"/>
    </location>
</feature>
<proteinExistence type="predicted"/>
<dbReference type="PROSITE" id="PS50088">
    <property type="entry name" value="ANK_REPEAT"/>
    <property type="match status" value="6"/>
</dbReference>
<evidence type="ECO:0000313" key="4">
    <source>
        <dbReference type="EMBL" id="KAF5770015.1"/>
    </source>
</evidence>
<dbReference type="InterPro" id="IPR051165">
    <property type="entry name" value="Multifunctional_ANK_Repeat"/>
</dbReference>
<evidence type="ECO:0000313" key="5">
    <source>
        <dbReference type="EMBL" id="OTF98915.1"/>
    </source>
</evidence>
<dbReference type="InterPro" id="IPR036770">
    <property type="entry name" value="Ankyrin_rpt-contain_sf"/>
</dbReference>
<dbReference type="EMBL" id="MNCJ02000329">
    <property type="protein sequence ID" value="KAF5770015.1"/>
    <property type="molecule type" value="Genomic_DNA"/>
</dbReference>
<dbReference type="OMA" id="LLNSACW"/>
<sequence>MTVFGHSGSGGGFLSGKQQVFPVDYEADVSQRLLEASSSNDIKSALDCINDPFIDVNFVGAVSLKVRTAEVICHVESANAVRFEYQELKSDVTALFVAVHNGNLNLVRKLLSHGADVNQKLFRGFSITAAVREGHFEISEILLKNGASRSACEEALLEASCHGRGGKFIELLMASDLIRANIAVHALVTACCRGFTDAVDTLLKCGVDVNAAARVLLQSSKPSLHTNINCTPLVAAVVSRQTTVVRMLLQNGAKTDIKVPLGAWSWEMSSGDEFRVGAGLADPYAITWCAVEYFESSGTILQLLLHHLSPNTYHNGRTLLHHAVLCGNIGAVKTLLKCGSHIDSRIKTTHKNESQAVHMTTRLGFPSILQHLIDSGCDINSRITNNGETPLMICAKFKQEKCLRVLIKAGADLGLVNMLGQSAQSIAKSNKWSNSFQQTVLNVIKDGTIPVSNNNTVFSPLMFVARSGDIQALKAIVSRENINLNEQDSNGLSAVMVTAIQGDVHAFKLLVYSGADVKLTNKKGETAISLSRTKENSDMFEEVMLRFTLEKGNRSSQGFYPLHYASRHGDTQAVKLLTTRGYDINALNGDGYTPLMLAAREGNAQMCKLLISCGSLCDVSNSKGENALSLARKHTMKHAECVILDECARVLVLGGGNVLKHTRGGKGRPHRKVLKMVGSEGVLRWGKSKRRNVVCLEAEVGPSLKFVKRRRAKGDTNTSGVFRVVTGKKKEVHFVCEGGCEMAELWVRGIRLVTMEAFSGRLKSRV</sequence>
<dbReference type="InParanoid" id="A0A251SKV6"/>
<dbReference type="SMART" id="SM00248">
    <property type="entry name" value="ANK"/>
    <property type="match status" value="11"/>
</dbReference>
<dbReference type="Gene3D" id="1.25.40.20">
    <property type="entry name" value="Ankyrin repeat-containing domain"/>
    <property type="match status" value="5"/>
</dbReference>
<dbReference type="Pfam" id="PF13606">
    <property type="entry name" value="Ank_3"/>
    <property type="match status" value="1"/>
</dbReference>
<keyword evidence="6" id="KW-1185">Reference proteome</keyword>
<feature type="repeat" description="ANK" evidence="3">
    <location>
        <begin position="557"/>
        <end position="589"/>
    </location>
</feature>
<dbReference type="Gramene" id="mRNA:HanXRQr2_Chr14g0654811">
    <property type="protein sequence ID" value="mRNA:HanXRQr2_Chr14g0654811"/>
    <property type="gene ID" value="HanXRQr2_Chr14g0654811"/>
</dbReference>
<gene>
    <name evidence="5" type="ORF">HannXRQ_Chr14g0450891</name>
    <name evidence="4" type="ORF">HanXRQr2_Chr14g0654811</name>
</gene>
<feature type="repeat" description="ANK" evidence="3">
    <location>
        <begin position="590"/>
        <end position="622"/>
    </location>
</feature>
<protein>
    <submittedName>
        <fullName evidence="4 5">Ankyrin repeat-containing domain-containing protein</fullName>
    </submittedName>
</protein>
<evidence type="ECO:0000256" key="1">
    <source>
        <dbReference type="ARBA" id="ARBA00022737"/>
    </source>
</evidence>
<accession>A0A251SKV6</accession>
<reference evidence="4" key="3">
    <citation type="submission" date="2020-06" db="EMBL/GenBank/DDBJ databases">
        <title>Helianthus annuus Genome sequencing and assembly Release 2.</title>
        <authorList>
            <person name="Gouzy J."/>
            <person name="Langlade N."/>
            <person name="Munos S."/>
        </authorList>
    </citation>
    <scope>NUCLEOTIDE SEQUENCE</scope>
    <source>
        <tissue evidence="4">Leaves</tissue>
    </source>
</reference>
<dbReference type="EMBL" id="CM007903">
    <property type="protein sequence ID" value="OTF98915.1"/>
    <property type="molecule type" value="Genomic_DNA"/>
</dbReference>
<name>A0A251SKV6_HELAN</name>
<reference evidence="5" key="2">
    <citation type="submission" date="2017-02" db="EMBL/GenBank/DDBJ databases">
        <title>Sunflower complete genome.</title>
        <authorList>
            <person name="Langlade N."/>
            <person name="Munos S."/>
        </authorList>
    </citation>
    <scope>NUCLEOTIDE SEQUENCE [LARGE SCALE GENOMIC DNA]</scope>
    <source>
        <tissue evidence="5">Leaves</tissue>
    </source>
</reference>
<organism evidence="5 6">
    <name type="scientific">Helianthus annuus</name>
    <name type="common">Common sunflower</name>
    <dbReference type="NCBI Taxonomy" id="4232"/>
    <lineage>
        <taxon>Eukaryota</taxon>
        <taxon>Viridiplantae</taxon>
        <taxon>Streptophyta</taxon>
        <taxon>Embryophyta</taxon>
        <taxon>Tracheophyta</taxon>
        <taxon>Spermatophyta</taxon>
        <taxon>Magnoliopsida</taxon>
        <taxon>eudicotyledons</taxon>
        <taxon>Gunneridae</taxon>
        <taxon>Pentapetalae</taxon>
        <taxon>asterids</taxon>
        <taxon>campanulids</taxon>
        <taxon>Asterales</taxon>
        <taxon>Asteraceae</taxon>
        <taxon>Asteroideae</taxon>
        <taxon>Heliantheae alliance</taxon>
        <taxon>Heliantheae</taxon>
        <taxon>Helianthus</taxon>
    </lineage>
</organism>
<feature type="repeat" description="ANK" evidence="3">
    <location>
        <begin position="315"/>
        <end position="347"/>
    </location>
</feature>
<dbReference type="PANTHER" id="PTHR24123:SF139">
    <property type="entry name" value="ANKYRIN"/>
    <property type="match status" value="1"/>
</dbReference>
<feature type="repeat" description="ANK" evidence="3">
    <location>
        <begin position="490"/>
        <end position="522"/>
    </location>
</feature>